<evidence type="ECO:0000256" key="5">
    <source>
        <dbReference type="SAM" id="SignalP"/>
    </source>
</evidence>
<dbReference type="InterPro" id="IPR051010">
    <property type="entry name" value="BCAA_transport"/>
</dbReference>
<dbReference type="Proteomes" id="UP000554144">
    <property type="component" value="Unassembled WGS sequence"/>
</dbReference>
<keyword evidence="2" id="KW-0813">Transport</keyword>
<reference evidence="7 8" key="1">
    <citation type="submission" date="2020-07" db="EMBL/GenBank/DDBJ databases">
        <title>Taxonomic revisions and descriptions of new bacterial species based on genomic comparisons in the high-G+C-content subgroup of the family Alcaligenaceae.</title>
        <authorList>
            <person name="Szabo A."/>
            <person name="Felfoldi T."/>
        </authorList>
    </citation>
    <scope>NUCLEOTIDE SEQUENCE [LARGE SCALE GENOMIC DNA]</scope>
    <source>
        <strain evidence="7 8">DSM 25667</strain>
    </source>
</reference>
<evidence type="ECO:0000259" key="6">
    <source>
        <dbReference type="Pfam" id="PF13458"/>
    </source>
</evidence>
<feature type="domain" description="Leucine-binding protein" evidence="6">
    <location>
        <begin position="24"/>
        <end position="373"/>
    </location>
</feature>
<dbReference type="PRINTS" id="PR00337">
    <property type="entry name" value="LEUILEVALBP"/>
</dbReference>
<keyword evidence="8" id="KW-1185">Reference proteome</keyword>
<dbReference type="PANTHER" id="PTHR30483:SF6">
    <property type="entry name" value="PERIPLASMIC BINDING PROTEIN OF ABC TRANSPORTER FOR NATURAL AMINO ACIDS"/>
    <property type="match status" value="1"/>
</dbReference>
<evidence type="ECO:0000313" key="7">
    <source>
        <dbReference type="EMBL" id="NYT84492.1"/>
    </source>
</evidence>
<comment type="similarity">
    <text evidence="1">Belongs to the leucine-binding protein family.</text>
</comment>
<keyword evidence="3 5" id="KW-0732">Signal</keyword>
<protein>
    <submittedName>
        <fullName evidence="7">ABC transporter substrate-binding protein</fullName>
    </submittedName>
</protein>
<proteinExistence type="inferred from homology"/>
<dbReference type="PANTHER" id="PTHR30483">
    <property type="entry name" value="LEUCINE-SPECIFIC-BINDING PROTEIN"/>
    <property type="match status" value="1"/>
</dbReference>
<evidence type="ECO:0000256" key="2">
    <source>
        <dbReference type="ARBA" id="ARBA00022448"/>
    </source>
</evidence>
<keyword evidence="4" id="KW-0029">Amino-acid transport</keyword>
<dbReference type="InterPro" id="IPR000709">
    <property type="entry name" value="Leu_Ile_Val-bd"/>
</dbReference>
<comment type="caution">
    <text evidence="7">The sequence shown here is derived from an EMBL/GenBank/DDBJ whole genome shotgun (WGS) entry which is preliminary data.</text>
</comment>
<evidence type="ECO:0000256" key="4">
    <source>
        <dbReference type="ARBA" id="ARBA00022970"/>
    </source>
</evidence>
<feature type="chain" id="PRO_5033011448" evidence="5">
    <location>
        <begin position="22"/>
        <end position="387"/>
    </location>
</feature>
<dbReference type="RefSeq" id="WP_130038344.1">
    <property type="nucleotide sequence ID" value="NZ_JACCEV010000001.1"/>
</dbReference>
<dbReference type="OrthoDB" id="5289062at2"/>
<organism evidence="7 8">
    <name type="scientific">Pollutimonas harenae</name>
    <dbReference type="NCBI Taxonomy" id="657015"/>
    <lineage>
        <taxon>Bacteria</taxon>
        <taxon>Pseudomonadati</taxon>
        <taxon>Pseudomonadota</taxon>
        <taxon>Betaproteobacteria</taxon>
        <taxon>Burkholderiales</taxon>
        <taxon>Alcaligenaceae</taxon>
        <taxon>Pollutimonas</taxon>
    </lineage>
</organism>
<dbReference type="SUPFAM" id="SSF53822">
    <property type="entry name" value="Periplasmic binding protein-like I"/>
    <property type="match status" value="1"/>
</dbReference>
<dbReference type="CDD" id="cd06336">
    <property type="entry name" value="PBP1_ABC_ligand_binding-like"/>
    <property type="match status" value="1"/>
</dbReference>
<evidence type="ECO:0000313" key="8">
    <source>
        <dbReference type="Proteomes" id="UP000554144"/>
    </source>
</evidence>
<feature type="signal peptide" evidence="5">
    <location>
        <begin position="1"/>
        <end position="21"/>
    </location>
</feature>
<dbReference type="InterPro" id="IPR028081">
    <property type="entry name" value="Leu-bd"/>
</dbReference>
<dbReference type="Gene3D" id="3.40.50.2300">
    <property type="match status" value="2"/>
</dbReference>
<dbReference type="InterPro" id="IPR028082">
    <property type="entry name" value="Peripla_BP_I"/>
</dbReference>
<gene>
    <name evidence="7" type="ORF">H0A62_02645</name>
</gene>
<accession>A0A853GWI3</accession>
<evidence type="ECO:0000256" key="3">
    <source>
        <dbReference type="ARBA" id="ARBA00022729"/>
    </source>
</evidence>
<dbReference type="AlphaFoldDB" id="A0A853GWI3"/>
<dbReference type="Pfam" id="PF13458">
    <property type="entry name" value="Peripla_BP_6"/>
    <property type="match status" value="1"/>
</dbReference>
<name>A0A853GWI3_9BURK</name>
<dbReference type="EMBL" id="JACCEV010000001">
    <property type="protein sequence ID" value="NYT84492.1"/>
    <property type="molecule type" value="Genomic_DNA"/>
</dbReference>
<sequence>MKFTPIAALLACLAVPLSVSAQETLNIGALVTLSGAGAAWGQGMKNAAEIAADEVNEKGGLEVGGKQYKVNVIAYDDKYQANEAVTVANRLVFEDKVQYIVGPVGSAPVLAIQPITEKNKVIVMTLGFTSKALQQDKPFTFRPNITTAEVSQPQIDWIVKTQDVKKVGALFPNDETGQQIATDLKAAYKHAGADLAAVEFFERDRVDFVPLLTRMLARGIQAIELDGNSPTTAGLIVKQAREIGFTGTIIRTGGPATQEIVNVAGVDATEGMFVHTPIDPELASTKAYAERYAAKYNSPMNGFSPAFYDGTRMLFEAMRRAGTVTDTDKVRIELEKITDFDGSLGKLNWTGEEMYGSNHQLNAPFYVAEVKAGKEVIRARCTVSGCE</sequence>
<evidence type="ECO:0000256" key="1">
    <source>
        <dbReference type="ARBA" id="ARBA00010062"/>
    </source>
</evidence>
<dbReference type="GO" id="GO:0006865">
    <property type="term" value="P:amino acid transport"/>
    <property type="evidence" value="ECO:0007669"/>
    <property type="project" value="UniProtKB-KW"/>
</dbReference>